<dbReference type="Pfam" id="PF07715">
    <property type="entry name" value="Plug"/>
    <property type="match status" value="1"/>
</dbReference>
<dbReference type="PROSITE" id="PS51257">
    <property type="entry name" value="PROKAR_LIPOPROTEIN"/>
    <property type="match status" value="1"/>
</dbReference>
<dbReference type="RefSeq" id="WP_316703294.1">
    <property type="nucleotide sequence ID" value="NZ_CP136336.1"/>
</dbReference>
<dbReference type="Pfam" id="PF00593">
    <property type="entry name" value="TonB_dep_Rec_b-barrel"/>
    <property type="match status" value="1"/>
</dbReference>
<dbReference type="SUPFAM" id="SSF56935">
    <property type="entry name" value="Porins"/>
    <property type="match status" value="1"/>
</dbReference>
<reference evidence="15 16" key="1">
    <citation type="submission" date="2023-10" db="EMBL/GenBank/DDBJ databases">
        <title>Bacteria for the degradation of biodegradable plastic PBAT(Polybutylene adipate terephthalate).</title>
        <authorList>
            <person name="Weon H.-Y."/>
            <person name="Yeon J."/>
        </authorList>
    </citation>
    <scope>NUCLEOTIDE SEQUENCE [LARGE SCALE GENOMIC DNA]</scope>
    <source>
        <strain evidence="15 16">SBD 7-3</strain>
    </source>
</reference>
<dbReference type="Gene3D" id="2.170.130.10">
    <property type="entry name" value="TonB-dependent receptor, plug domain"/>
    <property type="match status" value="1"/>
</dbReference>
<dbReference type="EMBL" id="CP136336">
    <property type="protein sequence ID" value="WOB10384.1"/>
    <property type="molecule type" value="Genomic_DNA"/>
</dbReference>
<dbReference type="Proteomes" id="UP001303946">
    <property type="component" value="Chromosome"/>
</dbReference>
<keyword evidence="12" id="KW-0732">Signal</keyword>
<evidence type="ECO:0000256" key="9">
    <source>
        <dbReference type="ARBA" id="ARBA00023237"/>
    </source>
</evidence>
<dbReference type="PANTHER" id="PTHR30069">
    <property type="entry name" value="TONB-DEPENDENT OUTER MEMBRANE RECEPTOR"/>
    <property type="match status" value="1"/>
</dbReference>
<dbReference type="PROSITE" id="PS52016">
    <property type="entry name" value="TONB_DEPENDENT_REC_3"/>
    <property type="match status" value="1"/>
</dbReference>
<dbReference type="Gene3D" id="2.40.170.20">
    <property type="entry name" value="TonB-dependent receptor, beta-barrel domain"/>
    <property type="match status" value="1"/>
</dbReference>
<feature type="domain" description="TonB-dependent receptor plug" evidence="14">
    <location>
        <begin position="57"/>
        <end position="165"/>
    </location>
</feature>
<evidence type="ECO:0000259" key="14">
    <source>
        <dbReference type="Pfam" id="PF07715"/>
    </source>
</evidence>
<evidence type="ECO:0000256" key="2">
    <source>
        <dbReference type="ARBA" id="ARBA00009810"/>
    </source>
</evidence>
<proteinExistence type="inferred from homology"/>
<feature type="chain" id="PRO_5046723642" evidence="12">
    <location>
        <begin position="39"/>
        <end position="657"/>
    </location>
</feature>
<evidence type="ECO:0000313" key="16">
    <source>
        <dbReference type="Proteomes" id="UP001303946"/>
    </source>
</evidence>
<keyword evidence="3 10" id="KW-0813">Transport</keyword>
<evidence type="ECO:0000256" key="8">
    <source>
        <dbReference type="ARBA" id="ARBA00023170"/>
    </source>
</evidence>
<protein>
    <submittedName>
        <fullName evidence="15">TonB-dependent receptor</fullName>
    </submittedName>
</protein>
<evidence type="ECO:0000256" key="1">
    <source>
        <dbReference type="ARBA" id="ARBA00004571"/>
    </source>
</evidence>
<keyword evidence="4 10" id="KW-1134">Transmembrane beta strand</keyword>
<dbReference type="InterPro" id="IPR036942">
    <property type="entry name" value="Beta-barrel_TonB_sf"/>
</dbReference>
<keyword evidence="5 10" id="KW-0812">Transmembrane</keyword>
<dbReference type="CDD" id="cd01347">
    <property type="entry name" value="ligand_gated_channel"/>
    <property type="match status" value="1"/>
</dbReference>
<evidence type="ECO:0000256" key="7">
    <source>
        <dbReference type="ARBA" id="ARBA00023136"/>
    </source>
</evidence>
<accession>A0ABZ0CZK1</accession>
<evidence type="ECO:0000256" key="4">
    <source>
        <dbReference type="ARBA" id="ARBA00022452"/>
    </source>
</evidence>
<evidence type="ECO:0000256" key="5">
    <source>
        <dbReference type="ARBA" id="ARBA00022692"/>
    </source>
</evidence>
<feature type="signal peptide" evidence="12">
    <location>
        <begin position="1"/>
        <end position="38"/>
    </location>
</feature>
<evidence type="ECO:0000313" key="15">
    <source>
        <dbReference type="EMBL" id="WOB10384.1"/>
    </source>
</evidence>
<comment type="subcellular location">
    <subcellularLocation>
        <location evidence="1 10">Cell outer membrane</location>
        <topology evidence="1 10">Multi-pass membrane protein</topology>
    </subcellularLocation>
</comment>
<dbReference type="PANTHER" id="PTHR30069:SF27">
    <property type="entry name" value="BLL4766 PROTEIN"/>
    <property type="match status" value="1"/>
</dbReference>
<evidence type="ECO:0000256" key="6">
    <source>
        <dbReference type="ARBA" id="ARBA00023077"/>
    </source>
</evidence>
<dbReference type="InterPro" id="IPR039426">
    <property type="entry name" value="TonB-dep_rcpt-like"/>
</dbReference>
<dbReference type="InterPro" id="IPR012910">
    <property type="entry name" value="Plug_dom"/>
</dbReference>
<organism evidence="15 16">
    <name type="scientific">Piscinibacter gummiphilus</name>
    <dbReference type="NCBI Taxonomy" id="946333"/>
    <lineage>
        <taxon>Bacteria</taxon>
        <taxon>Pseudomonadati</taxon>
        <taxon>Pseudomonadota</taxon>
        <taxon>Betaproteobacteria</taxon>
        <taxon>Burkholderiales</taxon>
        <taxon>Sphaerotilaceae</taxon>
        <taxon>Piscinibacter</taxon>
    </lineage>
</organism>
<feature type="domain" description="TonB-dependent receptor-like beta-barrel" evidence="13">
    <location>
        <begin position="229"/>
        <end position="620"/>
    </location>
</feature>
<keyword evidence="6 11" id="KW-0798">TonB box</keyword>
<dbReference type="InterPro" id="IPR000531">
    <property type="entry name" value="Beta-barrel_TonB"/>
</dbReference>
<sequence>MMSPVLRASALAAAARFAAPGFSLSVFALACAASHAQAPTLPPVTVTATRFPEDASRLSFSVSVLTAEQIRDSGAVTVNDALMKLLGVPGRLDFYGGGDYQLDLRGFGTTADSNQVVIVDGVRLSEADMGGTRLAGIPIDSVESIEVVRGGTASVLYGEGGTAGAIVITTKAASGKPRVAGGQGYLALGSHSLLEGRSSATVVKDGFSLDAAIDARSTDGHRRNFHSSNEGRSLVAQWRNDWLRIGARHAQDSLETGLPGALSADEYAADPTQAQPNHETDRAHVDNQRNGIFAAATFGPFQISLDAGQRNKALESVTSFTYAYTIEARNRSLRVHHHAPLGDFVNTLIAGVDDDSWTRVVPGAFSSTAEQDSRGFYLKDDIAMPWGTVLSLGLRRQSATKTSTDAPTATVDRRFNAWNVGAVQAIGQTTSLYGNVGRSFRFPNVDEIGFTAIGATLEPQTSRDAELGVRMGWATGRGDVRAYRSALRQEIGYNPTAPGPFGPGANVNLDPTVRQGVELEVRQQFAAAWLVWANAAAREARFTAGPNDGRRIALAPRRTASIGVDWKLSEAHKLGALVNTVSSQSPNFENSCTMPAYTIGNLRYAFSTEKVELGLGVNNVTDRRYYTQAYGCNSSGAPTSIYPEAGRNVVLSVRVSL</sequence>
<evidence type="ECO:0000256" key="11">
    <source>
        <dbReference type="RuleBase" id="RU003357"/>
    </source>
</evidence>
<dbReference type="InterPro" id="IPR037066">
    <property type="entry name" value="Plug_dom_sf"/>
</dbReference>
<evidence type="ECO:0000256" key="12">
    <source>
        <dbReference type="SAM" id="SignalP"/>
    </source>
</evidence>
<gene>
    <name evidence="15" type="ORF">RXV79_10050</name>
</gene>
<evidence type="ECO:0000259" key="13">
    <source>
        <dbReference type="Pfam" id="PF00593"/>
    </source>
</evidence>
<keyword evidence="8 15" id="KW-0675">Receptor</keyword>
<keyword evidence="9 10" id="KW-0998">Cell outer membrane</keyword>
<evidence type="ECO:0000256" key="3">
    <source>
        <dbReference type="ARBA" id="ARBA00022448"/>
    </source>
</evidence>
<comment type="similarity">
    <text evidence="2 10 11">Belongs to the TonB-dependent receptor family.</text>
</comment>
<keyword evidence="7 10" id="KW-0472">Membrane</keyword>
<evidence type="ECO:0000256" key="10">
    <source>
        <dbReference type="PROSITE-ProRule" id="PRU01360"/>
    </source>
</evidence>
<name>A0ABZ0CZK1_9BURK</name>
<keyword evidence="16" id="KW-1185">Reference proteome</keyword>